<organism evidence="1 2">
    <name type="scientific">Providencia alcalifaciens</name>
    <dbReference type="NCBI Taxonomy" id="126385"/>
    <lineage>
        <taxon>Bacteria</taxon>
        <taxon>Pseudomonadati</taxon>
        <taxon>Pseudomonadota</taxon>
        <taxon>Gammaproteobacteria</taxon>
        <taxon>Enterobacterales</taxon>
        <taxon>Morganellaceae</taxon>
        <taxon>Providencia</taxon>
    </lineage>
</organism>
<evidence type="ECO:0000313" key="2">
    <source>
        <dbReference type="Proteomes" id="UP000295055"/>
    </source>
</evidence>
<accession>A0A4R3NDT0</accession>
<reference evidence="1 2" key="1">
    <citation type="submission" date="2019-03" db="EMBL/GenBank/DDBJ databases">
        <title>Genomic analyses of the natural microbiome of Caenorhabditis elegans.</title>
        <authorList>
            <person name="Samuel B."/>
        </authorList>
    </citation>
    <scope>NUCLEOTIDE SEQUENCE [LARGE SCALE GENOMIC DNA]</scope>
    <source>
        <strain evidence="1 2">JUb102</strain>
    </source>
</reference>
<evidence type="ECO:0008006" key="3">
    <source>
        <dbReference type="Google" id="ProtNLM"/>
    </source>
</evidence>
<sequence length="271" mass="31697">MKSSSMEKMSDGVSMLMQERIRETLSEIERTHQVKILFACESGSRGWGFASQDSDYDVRFIYVHSLDWYLTLDRKRDVIEKPIDDELDVSGWELSKALKLMRNSNPALIEWLQSPIVYHKDEDFFAQLESLAEQFYSPLKARYHYLSISKRNLHTDFKGEEVRLKKYFYVLRSVLALRWIENHKNMPPMAFSDLVAACVRQKDVLTEINTLLEIKGRGKECLYGARRPAIDALIQETIDSMERYQFPEPSCKDSRLLDAFLQKTILEFSAK</sequence>
<dbReference type="Pfam" id="PF10127">
    <property type="entry name" value="RlaP"/>
    <property type="match status" value="1"/>
</dbReference>
<dbReference type="PANTHER" id="PTHR34817:SF2">
    <property type="entry name" value="NUCLEOTIDYLTRANSFERASE"/>
    <property type="match status" value="1"/>
</dbReference>
<proteinExistence type="predicted"/>
<evidence type="ECO:0000313" key="1">
    <source>
        <dbReference type="EMBL" id="TCT29704.1"/>
    </source>
</evidence>
<dbReference type="Proteomes" id="UP000295055">
    <property type="component" value="Unassembled WGS sequence"/>
</dbReference>
<comment type="caution">
    <text evidence="1">The sequence shown here is derived from an EMBL/GenBank/DDBJ whole genome shotgun (WGS) entry which is preliminary data.</text>
</comment>
<dbReference type="AlphaFoldDB" id="A0A4R3NDT0"/>
<protein>
    <recommendedName>
        <fullName evidence="3">Nucleotidyltransferase domain-containing protein</fullName>
    </recommendedName>
</protein>
<dbReference type="EMBL" id="SMAS01000011">
    <property type="protein sequence ID" value="TCT29704.1"/>
    <property type="molecule type" value="Genomic_DNA"/>
</dbReference>
<name>A0A4R3NDT0_9GAMM</name>
<dbReference type="InterPro" id="IPR018775">
    <property type="entry name" value="RlaP"/>
</dbReference>
<dbReference type="PANTHER" id="PTHR34817">
    <property type="entry name" value="NUCLEOTIDYLTRANSFERASE"/>
    <property type="match status" value="1"/>
</dbReference>
<gene>
    <name evidence="1" type="ORF">EC835_11161</name>
</gene>
<dbReference type="RefSeq" id="WP_432206747.1">
    <property type="nucleotide sequence ID" value="NZ_SMAS01000011.1"/>
</dbReference>